<comment type="caution">
    <text evidence="7">The sequence shown here is derived from an EMBL/GenBank/DDBJ whole genome shotgun (WGS) entry which is preliminary data.</text>
</comment>
<name>X1R8R8_9ZZZZ</name>
<comment type="subcellular location">
    <subcellularLocation>
        <location evidence="1">Membrane</location>
    </subcellularLocation>
</comment>
<keyword evidence="5 6" id="KW-0472">Membrane</keyword>
<organism evidence="7">
    <name type="scientific">marine sediment metagenome</name>
    <dbReference type="NCBI Taxonomy" id="412755"/>
    <lineage>
        <taxon>unclassified sequences</taxon>
        <taxon>metagenomes</taxon>
        <taxon>ecological metagenomes</taxon>
    </lineage>
</organism>
<evidence type="ECO:0000256" key="2">
    <source>
        <dbReference type="ARBA" id="ARBA00009530"/>
    </source>
</evidence>
<evidence type="ECO:0000256" key="3">
    <source>
        <dbReference type="ARBA" id="ARBA00022692"/>
    </source>
</evidence>
<evidence type="ECO:0000256" key="5">
    <source>
        <dbReference type="ARBA" id="ARBA00023136"/>
    </source>
</evidence>
<evidence type="ECO:0000256" key="1">
    <source>
        <dbReference type="ARBA" id="ARBA00004370"/>
    </source>
</evidence>
<dbReference type="InterPro" id="IPR000612">
    <property type="entry name" value="PMP3"/>
</dbReference>
<protein>
    <recommendedName>
        <fullName evidence="8">Proteolipid membrane potential modulator</fullName>
    </recommendedName>
</protein>
<gene>
    <name evidence="7" type="ORF">S12H4_13715</name>
</gene>
<comment type="similarity">
    <text evidence="2">Belongs to the UPF0057 (PMP3) family.</text>
</comment>
<proteinExistence type="inferred from homology"/>
<accession>X1R8R8</accession>
<feature type="transmembrane region" description="Helical" evidence="6">
    <location>
        <begin position="69"/>
        <end position="87"/>
    </location>
</feature>
<evidence type="ECO:0000256" key="6">
    <source>
        <dbReference type="SAM" id="Phobius"/>
    </source>
</evidence>
<sequence>AIFLPPVAVLMCGKPVQAVINLFLTLLLYVPGMIHAILVVNNYYNDKRTGRIVSAIQPQYGLKKKKTNLPLAWILLGIILIFALIGLCESSDSQTINYINTYDYQN</sequence>
<evidence type="ECO:0008006" key="8">
    <source>
        <dbReference type="Google" id="ProtNLM"/>
    </source>
</evidence>
<feature type="transmembrane region" description="Helical" evidence="6">
    <location>
        <begin position="20"/>
        <end position="44"/>
    </location>
</feature>
<dbReference type="EMBL" id="BARW01006526">
    <property type="protein sequence ID" value="GAI77137.1"/>
    <property type="molecule type" value="Genomic_DNA"/>
</dbReference>
<dbReference type="Pfam" id="PF01679">
    <property type="entry name" value="Pmp3"/>
    <property type="match status" value="1"/>
</dbReference>
<reference evidence="7" key="1">
    <citation type="journal article" date="2014" name="Front. Microbiol.">
        <title>High frequency of phylogenetically diverse reductive dehalogenase-homologous genes in deep subseafloor sedimentary metagenomes.</title>
        <authorList>
            <person name="Kawai M."/>
            <person name="Futagami T."/>
            <person name="Toyoda A."/>
            <person name="Takaki Y."/>
            <person name="Nishi S."/>
            <person name="Hori S."/>
            <person name="Arai W."/>
            <person name="Tsubouchi T."/>
            <person name="Morono Y."/>
            <person name="Uchiyama I."/>
            <person name="Ito T."/>
            <person name="Fujiyama A."/>
            <person name="Inagaki F."/>
            <person name="Takami H."/>
        </authorList>
    </citation>
    <scope>NUCLEOTIDE SEQUENCE</scope>
    <source>
        <strain evidence="7">Expedition CK06-06</strain>
    </source>
</reference>
<keyword evidence="4 6" id="KW-1133">Transmembrane helix</keyword>
<evidence type="ECO:0000313" key="7">
    <source>
        <dbReference type="EMBL" id="GAI77137.1"/>
    </source>
</evidence>
<dbReference type="AlphaFoldDB" id="X1R8R8"/>
<dbReference type="GO" id="GO:0016020">
    <property type="term" value="C:membrane"/>
    <property type="evidence" value="ECO:0007669"/>
    <property type="project" value="UniProtKB-SubCell"/>
</dbReference>
<feature type="non-terminal residue" evidence="7">
    <location>
        <position position="1"/>
    </location>
</feature>
<keyword evidence="3 6" id="KW-0812">Transmembrane</keyword>
<evidence type="ECO:0000256" key="4">
    <source>
        <dbReference type="ARBA" id="ARBA00022989"/>
    </source>
</evidence>